<dbReference type="Proteomes" id="UP001642483">
    <property type="component" value="Unassembled WGS sequence"/>
</dbReference>
<evidence type="ECO:0000313" key="1">
    <source>
        <dbReference type="EMBL" id="CAK8687355.1"/>
    </source>
</evidence>
<keyword evidence="2" id="KW-1185">Reference proteome</keyword>
<comment type="caution">
    <text evidence="1">The sequence shown here is derived from an EMBL/GenBank/DDBJ whole genome shotgun (WGS) entry which is preliminary data.</text>
</comment>
<gene>
    <name evidence="1" type="ORF">CVLEPA_LOCUS19428</name>
</gene>
<protein>
    <submittedName>
        <fullName evidence="1">Uncharacterized protein</fullName>
    </submittedName>
</protein>
<dbReference type="EMBL" id="CAWYQH010000104">
    <property type="protein sequence ID" value="CAK8687355.1"/>
    <property type="molecule type" value="Genomic_DNA"/>
</dbReference>
<organism evidence="1 2">
    <name type="scientific">Clavelina lepadiformis</name>
    <name type="common">Light-bulb sea squirt</name>
    <name type="synonym">Ascidia lepadiformis</name>
    <dbReference type="NCBI Taxonomy" id="159417"/>
    <lineage>
        <taxon>Eukaryota</taxon>
        <taxon>Metazoa</taxon>
        <taxon>Chordata</taxon>
        <taxon>Tunicata</taxon>
        <taxon>Ascidiacea</taxon>
        <taxon>Aplousobranchia</taxon>
        <taxon>Clavelinidae</taxon>
        <taxon>Clavelina</taxon>
    </lineage>
</organism>
<proteinExistence type="predicted"/>
<reference evidence="1 2" key="1">
    <citation type="submission" date="2024-02" db="EMBL/GenBank/DDBJ databases">
        <authorList>
            <person name="Daric V."/>
            <person name="Darras S."/>
        </authorList>
    </citation>
    <scope>NUCLEOTIDE SEQUENCE [LARGE SCALE GENOMIC DNA]</scope>
</reference>
<evidence type="ECO:0000313" key="2">
    <source>
        <dbReference type="Proteomes" id="UP001642483"/>
    </source>
</evidence>
<accession>A0ABP0G6Y6</accession>
<name>A0ABP0G6Y6_CLALP</name>
<sequence>MVNKGSQAQQQTPSDIIIPCTRVSGNFNWYDITIFILGLRKVFARLKPDHDMISHRSSPGYNELAFVQVPIIVHILFDFYRSNYPVTVSVKYQRLHCYYTDALYQGDLDQTKSSIIASNMAQTTQKRKTFQSIKYSTTRFNFPAKYGLDSAKFANGAFELECIEWLVLFKIMKEKFPFWFS</sequence>